<accession>A0A4C1T2P9</accession>
<gene>
    <name evidence="1" type="ORF">EVAR_71047_1</name>
</gene>
<proteinExistence type="predicted"/>
<comment type="caution">
    <text evidence="1">The sequence shown here is derived from an EMBL/GenBank/DDBJ whole genome shotgun (WGS) entry which is preliminary data.</text>
</comment>
<reference evidence="1 2" key="1">
    <citation type="journal article" date="2019" name="Commun. Biol.">
        <title>The bagworm genome reveals a unique fibroin gene that provides high tensile strength.</title>
        <authorList>
            <person name="Kono N."/>
            <person name="Nakamura H."/>
            <person name="Ohtoshi R."/>
            <person name="Tomita M."/>
            <person name="Numata K."/>
            <person name="Arakawa K."/>
        </authorList>
    </citation>
    <scope>NUCLEOTIDE SEQUENCE [LARGE SCALE GENOMIC DNA]</scope>
</reference>
<name>A0A4C1T2P9_EUMVA</name>
<dbReference type="EMBL" id="BGZK01004250">
    <property type="protein sequence ID" value="GBP07840.1"/>
    <property type="molecule type" value="Genomic_DNA"/>
</dbReference>
<dbReference type="Proteomes" id="UP000299102">
    <property type="component" value="Unassembled WGS sequence"/>
</dbReference>
<sequence length="218" mass="24854">MVEVKTGWAYENSQSIATHLEPIIGLYDSSSWPEKEVRNHDSIHEGMVPVASLDTSFRRVSTDGADWIHVKWPDSCGSHNEKQTMPLVERIYPGARIGRGETVFICKCPALAIRRRDFSKHTYSLTWVNLSVKDRDLLKYLTKQVGSDAKAVDTTVATIDEWSGSCQTESFRLYLIVRAERTTRRTNQRQCTHFRYSVKANNLFATKTSFNSLTCLNT</sequence>
<organism evidence="1 2">
    <name type="scientific">Eumeta variegata</name>
    <name type="common">Bagworm moth</name>
    <name type="synonym">Eumeta japonica</name>
    <dbReference type="NCBI Taxonomy" id="151549"/>
    <lineage>
        <taxon>Eukaryota</taxon>
        <taxon>Metazoa</taxon>
        <taxon>Ecdysozoa</taxon>
        <taxon>Arthropoda</taxon>
        <taxon>Hexapoda</taxon>
        <taxon>Insecta</taxon>
        <taxon>Pterygota</taxon>
        <taxon>Neoptera</taxon>
        <taxon>Endopterygota</taxon>
        <taxon>Lepidoptera</taxon>
        <taxon>Glossata</taxon>
        <taxon>Ditrysia</taxon>
        <taxon>Tineoidea</taxon>
        <taxon>Psychidae</taxon>
        <taxon>Oiketicinae</taxon>
        <taxon>Eumeta</taxon>
    </lineage>
</organism>
<keyword evidence="2" id="KW-1185">Reference proteome</keyword>
<evidence type="ECO:0000313" key="1">
    <source>
        <dbReference type="EMBL" id="GBP07840.1"/>
    </source>
</evidence>
<evidence type="ECO:0000313" key="2">
    <source>
        <dbReference type="Proteomes" id="UP000299102"/>
    </source>
</evidence>
<protein>
    <submittedName>
        <fullName evidence="1">Uncharacterized protein</fullName>
    </submittedName>
</protein>
<dbReference type="AlphaFoldDB" id="A0A4C1T2P9"/>